<dbReference type="Proteomes" id="UP001281130">
    <property type="component" value="Unassembled WGS sequence"/>
</dbReference>
<dbReference type="RefSeq" id="WP_038681982.1">
    <property type="nucleotide sequence ID" value="NZ_CP007514.1"/>
</dbReference>
<dbReference type="Proteomes" id="UP000025229">
    <property type="component" value="Chromosome"/>
</dbReference>
<accession>A0A023X461</accession>
<dbReference type="EMBL" id="JAWXXX010000001">
    <property type="protein sequence ID" value="MDX5894392.1"/>
    <property type="molecule type" value="Genomic_DNA"/>
</dbReference>
<proteinExistence type="predicted"/>
<reference evidence="3" key="2">
    <citation type="submission" date="2023-11" db="EMBL/GenBank/DDBJ databases">
        <title>MicrobeMod: A computational toolkit for identifying prokaryotic methylation and restriction-modification with nanopore sequencing.</title>
        <authorList>
            <person name="Crits-Christoph A."/>
            <person name="Kang S.C."/>
            <person name="Lee H."/>
            <person name="Ostrov N."/>
        </authorList>
    </citation>
    <scope>NUCLEOTIDE SEQUENCE</scope>
    <source>
        <strain evidence="3">ATCC 51242</strain>
    </source>
</reference>
<evidence type="ECO:0000256" key="1">
    <source>
        <dbReference type="SAM" id="MobiDB-lite"/>
    </source>
</evidence>
<dbReference type="HOGENOM" id="CLU_2755376_0_0_11"/>
<dbReference type="EMBL" id="CP007514">
    <property type="protein sequence ID" value="AHY46986.1"/>
    <property type="molecule type" value="Genomic_DNA"/>
</dbReference>
<keyword evidence="4" id="KW-1185">Reference proteome</keyword>
<sequence length="70" mass="7290">MSEERKQPHPEEAAEGAEDLDVPGAQKPEGGPGEKDEPDEGRRSGAHPREPAEGGGDEVEAGGAEKKSDN</sequence>
<protein>
    <submittedName>
        <fullName evidence="2">Uncharacterized protein</fullName>
    </submittedName>
</protein>
<evidence type="ECO:0000313" key="2">
    <source>
        <dbReference type="EMBL" id="AHY46986.1"/>
    </source>
</evidence>
<feature type="compositionally biased region" description="Basic and acidic residues" evidence="1">
    <location>
        <begin position="1"/>
        <end position="12"/>
    </location>
</feature>
<feature type="region of interest" description="Disordered" evidence="1">
    <location>
        <begin position="1"/>
        <end position="70"/>
    </location>
</feature>
<dbReference type="KEGG" id="rrd:RradSPS_1703"/>
<gene>
    <name evidence="2" type="ORF">RradSPS_1703</name>
    <name evidence="3" type="ORF">SIL72_10175</name>
</gene>
<evidence type="ECO:0000313" key="3">
    <source>
        <dbReference type="EMBL" id="MDX5894392.1"/>
    </source>
</evidence>
<evidence type="ECO:0000313" key="4">
    <source>
        <dbReference type="Proteomes" id="UP000025229"/>
    </source>
</evidence>
<dbReference type="AlphaFoldDB" id="A0A023X461"/>
<name>A0A023X461_RUBRA</name>
<organism evidence="2 4">
    <name type="scientific">Rubrobacter radiotolerans</name>
    <name type="common">Arthrobacter radiotolerans</name>
    <dbReference type="NCBI Taxonomy" id="42256"/>
    <lineage>
        <taxon>Bacteria</taxon>
        <taxon>Bacillati</taxon>
        <taxon>Actinomycetota</taxon>
        <taxon>Rubrobacteria</taxon>
        <taxon>Rubrobacterales</taxon>
        <taxon>Rubrobacteraceae</taxon>
        <taxon>Rubrobacter</taxon>
    </lineage>
</organism>
<reference evidence="2 4" key="1">
    <citation type="submission" date="2014-03" db="EMBL/GenBank/DDBJ databases">
        <title>Complete genome sequence of the Radio-Resistant Rubrobacter radiotolerans RSPS-4.</title>
        <authorList>
            <person name="Egas C.C."/>
            <person name="Barroso C.C."/>
            <person name="Froufe H.J.C."/>
            <person name="Pacheco J.J."/>
            <person name="Albuquerque L.L."/>
            <person name="da Costa M.M.S."/>
        </authorList>
    </citation>
    <scope>NUCLEOTIDE SEQUENCE [LARGE SCALE GENOMIC DNA]</scope>
    <source>
        <strain evidence="2 4">RSPS-4</strain>
    </source>
</reference>
<feature type="compositionally biased region" description="Basic and acidic residues" evidence="1">
    <location>
        <begin position="32"/>
        <end position="52"/>
    </location>
</feature>